<accession>A0A1I1F2U9</accession>
<dbReference type="Proteomes" id="UP000199161">
    <property type="component" value="Unassembled WGS sequence"/>
</dbReference>
<sequence>MVAPLLAGPLIRLLVLGVVLAGAVILVPGLLEGVIEIVVDAFAF</sequence>
<protein>
    <submittedName>
        <fullName evidence="1">Uncharacterized protein</fullName>
    </submittedName>
</protein>
<dbReference type="AlphaFoldDB" id="A0A1I1F2U9"/>
<dbReference type="EMBL" id="FOKW01000003">
    <property type="protein sequence ID" value="SFB91483.1"/>
    <property type="molecule type" value="Genomic_DNA"/>
</dbReference>
<organism evidence="1 2">
    <name type="scientific">Natronobacterium haloterrestre</name>
    <name type="common">Halobiforma haloterrestris</name>
    <dbReference type="NCBI Taxonomy" id="148448"/>
    <lineage>
        <taxon>Archaea</taxon>
        <taxon>Methanobacteriati</taxon>
        <taxon>Methanobacteriota</taxon>
        <taxon>Stenosarchaea group</taxon>
        <taxon>Halobacteria</taxon>
        <taxon>Halobacteriales</taxon>
        <taxon>Natrialbaceae</taxon>
        <taxon>Natronobacterium</taxon>
    </lineage>
</organism>
<reference evidence="2" key="1">
    <citation type="submission" date="2016-10" db="EMBL/GenBank/DDBJ databases">
        <authorList>
            <person name="Varghese N."/>
            <person name="Submissions S."/>
        </authorList>
    </citation>
    <scope>NUCLEOTIDE SEQUENCE [LARGE SCALE GENOMIC DNA]</scope>
    <source>
        <strain evidence="2">DSM 13078</strain>
    </source>
</reference>
<keyword evidence="2" id="KW-1185">Reference proteome</keyword>
<evidence type="ECO:0000313" key="1">
    <source>
        <dbReference type="EMBL" id="SFB91483.1"/>
    </source>
</evidence>
<dbReference type="RefSeq" id="WP_281244000.1">
    <property type="nucleotide sequence ID" value="NZ_FOKW01000003.1"/>
</dbReference>
<name>A0A1I1F2U9_NATHA</name>
<gene>
    <name evidence="1" type="ORF">SAMN05444422_1035</name>
</gene>
<evidence type="ECO:0000313" key="2">
    <source>
        <dbReference type="Proteomes" id="UP000199161"/>
    </source>
</evidence>
<proteinExistence type="predicted"/>